<evidence type="ECO:0000256" key="2">
    <source>
        <dbReference type="ARBA" id="ARBA00023315"/>
    </source>
</evidence>
<proteinExistence type="predicted"/>
<dbReference type="GO" id="GO:0008080">
    <property type="term" value="F:N-acetyltransferase activity"/>
    <property type="evidence" value="ECO:0007669"/>
    <property type="project" value="UniProtKB-ARBA"/>
</dbReference>
<dbReference type="PROSITE" id="PS51186">
    <property type="entry name" value="GNAT"/>
    <property type="match status" value="1"/>
</dbReference>
<evidence type="ECO:0000313" key="5">
    <source>
        <dbReference type="Proteomes" id="UP000324585"/>
    </source>
</evidence>
<evidence type="ECO:0000313" key="4">
    <source>
        <dbReference type="EMBL" id="KAA8492191.1"/>
    </source>
</evidence>
<dbReference type="InterPro" id="IPR051016">
    <property type="entry name" value="Diverse_Substrate_AcTransf"/>
</dbReference>
<dbReference type="InterPro" id="IPR000182">
    <property type="entry name" value="GNAT_dom"/>
</dbReference>
<dbReference type="OrthoDB" id="7305308at2759"/>
<accession>A0A5J4YL24</accession>
<dbReference type="SUPFAM" id="SSF55729">
    <property type="entry name" value="Acyl-CoA N-acyltransferases (Nat)"/>
    <property type="match status" value="1"/>
</dbReference>
<dbReference type="Pfam" id="PF00583">
    <property type="entry name" value="Acetyltransf_1"/>
    <property type="match status" value="1"/>
</dbReference>
<evidence type="ECO:0000259" key="3">
    <source>
        <dbReference type="PROSITE" id="PS51186"/>
    </source>
</evidence>
<organism evidence="4 5">
    <name type="scientific">Porphyridium purpureum</name>
    <name type="common">Red alga</name>
    <name type="synonym">Porphyridium cruentum</name>
    <dbReference type="NCBI Taxonomy" id="35688"/>
    <lineage>
        <taxon>Eukaryota</taxon>
        <taxon>Rhodophyta</taxon>
        <taxon>Bangiophyceae</taxon>
        <taxon>Porphyridiales</taxon>
        <taxon>Porphyridiaceae</taxon>
        <taxon>Porphyridium</taxon>
    </lineage>
</organism>
<reference evidence="5" key="1">
    <citation type="journal article" date="2019" name="Nat. Commun.">
        <title>Expansion of phycobilisome linker gene families in mesophilic red algae.</title>
        <authorList>
            <person name="Lee J."/>
            <person name="Kim D."/>
            <person name="Bhattacharya D."/>
            <person name="Yoon H.S."/>
        </authorList>
    </citation>
    <scope>NUCLEOTIDE SEQUENCE [LARGE SCALE GENOMIC DNA]</scope>
    <source>
        <strain evidence="5">CCMP 1328</strain>
    </source>
</reference>
<gene>
    <name evidence="4" type="ORF">FVE85_3629</name>
</gene>
<comment type="caution">
    <text evidence="4">The sequence shown here is derived from an EMBL/GenBank/DDBJ whole genome shotgun (WGS) entry which is preliminary data.</text>
</comment>
<dbReference type="Gene3D" id="3.40.630.30">
    <property type="match status" value="1"/>
</dbReference>
<evidence type="ECO:0000256" key="1">
    <source>
        <dbReference type="ARBA" id="ARBA00022679"/>
    </source>
</evidence>
<keyword evidence="5" id="KW-1185">Reference proteome</keyword>
<name>A0A5J4YL24_PORPP</name>
<dbReference type="Proteomes" id="UP000324585">
    <property type="component" value="Unassembled WGS sequence"/>
</dbReference>
<dbReference type="CDD" id="cd04301">
    <property type="entry name" value="NAT_SF"/>
    <property type="match status" value="1"/>
</dbReference>
<dbReference type="EMBL" id="VRMN01000010">
    <property type="protein sequence ID" value="KAA8492191.1"/>
    <property type="molecule type" value="Genomic_DNA"/>
</dbReference>
<dbReference type="PANTHER" id="PTHR10545:SF29">
    <property type="entry name" value="GH14572P-RELATED"/>
    <property type="match status" value="1"/>
</dbReference>
<dbReference type="InterPro" id="IPR016181">
    <property type="entry name" value="Acyl_CoA_acyltransferase"/>
</dbReference>
<sequence length="170" mass="18473">MGESSGIRIKRIALDNPEDVRGLQVMMNEYASDINGGGQLLSEQVLAALPETLAMCPTYVGLLALDESNGDAQPEPVGLLNAFWSVSTFKAKRLLNVHDLAVKSSHRRKGIGRVLLNEIQAVAVSLGCCKLTLEVLEHNLGAKKLYAEHGFAPYKLDPSMGDARFLQKNL</sequence>
<keyword evidence="1 4" id="KW-0808">Transferase</keyword>
<protein>
    <submittedName>
        <fullName evidence="4">Diamine acetyltransferase 2</fullName>
    </submittedName>
</protein>
<feature type="domain" description="N-acetyltransferase" evidence="3">
    <location>
        <begin position="10"/>
        <end position="170"/>
    </location>
</feature>
<dbReference type="PANTHER" id="PTHR10545">
    <property type="entry name" value="DIAMINE N-ACETYLTRANSFERASE"/>
    <property type="match status" value="1"/>
</dbReference>
<keyword evidence="2" id="KW-0012">Acyltransferase</keyword>
<dbReference type="AlphaFoldDB" id="A0A5J4YL24"/>